<feature type="domain" description="AB hydrolase-1" evidence="2">
    <location>
        <begin position="43"/>
        <end position="275"/>
    </location>
</feature>
<dbReference type="Pfam" id="PF12697">
    <property type="entry name" value="Abhydrolase_6"/>
    <property type="match status" value="1"/>
</dbReference>
<feature type="compositionally biased region" description="Polar residues" evidence="1">
    <location>
        <begin position="1"/>
        <end position="11"/>
    </location>
</feature>
<dbReference type="SUPFAM" id="SSF53474">
    <property type="entry name" value="alpha/beta-Hydrolases"/>
    <property type="match status" value="1"/>
</dbReference>
<dbReference type="AlphaFoldDB" id="A0A6N7YW00"/>
<feature type="region of interest" description="Disordered" evidence="1">
    <location>
        <begin position="1"/>
        <end position="22"/>
    </location>
</feature>
<dbReference type="OrthoDB" id="4276066at2"/>
<sequence length="302" mass="32038">MSNSTQFTRQVASDGPAKGKTFTGRRNAVVTQEGNPGHDLPLVIAIHGGGFTSAYFDVPGYSLLDRAESAGVPLIAIDRPAYGGSDPVASDGSVFAANAAALDHLVSELWADHGAGRAGVFVIGHSIGASITLALAARQPAWPLRGIAISGCLLREPESVVDWFASIRTEEFAVSAEEKAGVMFGPEGTYRPDMPHASNFANVPVLAAELIEASSQWEKQYRVLAPKISVPVHIRQGEFDALWINDETQVTEFAAALTGSPWVDAELFRSAGHAIDFHRGGAALQLQQLAFALTTCTRRTAS</sequence>
<dbReference type="InterPro" id="IPR050228">
    <property type="entry name" value="Carboxylesterase_BioH"/>
</dbReference>
<dbReference type="InterPro" id="IPR000073">
    <property type="entry name" value="AB_hydrolase_1"/>
</dbReference>
<dbReference type="GO" id="GO:0016787">
    <property type="term" value="F:hydrolase activity"/>
    <property type="evidence" value="ECO:0007669"/>
    <property type="project" value="UniProtKB-KW"/>
</dbReference>
<proteinExistence type="predicted"/>
<name>A0A6N7YW00_9PSEU</name>
<dbReference type="Proteomes" id="UP000440096">
    <property type="component" value="Unassembled WGS sequence"/>
</dbReference>
<comment type="caution">
    <text evidence="3">The sequence shown here is derived from an EMBL/GenBank/DDBJ whole genome shotgun (WGS) entry which is preliminary data.</text>
</comment>
<reference evidence="3 4" key="1">
    <citation type="submission" date="2019-11" db="EMBL/GenBank/DDBJ databases">
        <title>Draft genome of Amycolatopsis RM579.</title>
        <authorList>
            <person name="Duangmal K."/>
            <person name="Mingma R."/>
        </authorList>
    </citation>
    <scope>NUCLEOTIDE SEQUENCE [LARGE SCALE GENOMIC DNA]</scope>
    <source>
        <strain evidence="3 4">RM579</strain>
    </source>
</reference>
<protein>
    <submittedName>
        <fullName evidence="3">Alpha/beta fold hydrolase</fullName>
    </submittedName>
</protein>
<organism evidence="3 4">
    <name type="scientific">Amycolatopsis pithecellobii</name>
    <dbReference type="NCBI Taxonomy" id="664692"/>
    <lineage>
        <taxon>Bacteria</taxon>
        <taxon>Bacillati</taxon>
        <taxon>Actinomycetota</taxon>
        <taxon>Actinomycetes</taxon>
        <taxon>Pseudonocardiales</taxon>
        <taxon>Pseudonocardiaceae</taxon>
        <taxon>Amycolatopsis</taxon>
    </lineage>
</organism>
<dbReference type="InterPro" id="IPR029058">
    <property type="entry name" value="AB_hydrolase_fold"/>
</dbReference>
<dbReference type="RefSeq" id="WP_154754764.1">
    <property type="nucleotide sequence ID" value="NZ_WMBA01000001.1"/>
</dbReference>
<dbReference type="EMBL" id="WMBA01000001">
    <property type="protein sequence ID" value="MTD52509.1"/>
    <property type="molecule type" value="Genomic_DNA"/>
</dbReference>
<evidence type="ECO:0000313" key="4">
    <source>
        <dbReference type="Proteomes" id="UP000440096"/>
    </source>
</evidence>
<dbReference type="Gene3D" id="3.40.50.1820">
    <property type="entry name" value="alpha/beta hydrolase"/>
    <property type="match status" value="1"/>
</dbReference>
<evidence type="ECO:0000256" key="1">
    <source>
        <dbReference type="SAM" id="MobiDB-lite"/>
    </source>
</evidence>
<dbReference type="PANTHER" id="PTHR43194:SF2">
    <property type="entry name" value="PEROXISOMAL MEMBRANE PROTEIN LPX1"/>
    <property type="match status" value="1"/>
</dbReference>
<dbReference type="PANTHER" id="PTHR43194">
    <property type="entry name" value="HYDROLASE ALPHA/BETA FOLD FAMILY"/>
    <property type="match status" value="1"/>
</dbReference>
<keyword evidence="4" id="KW-1185">Reference proteome</keyword>
<evidence type="ECO:0000259" key="2">
    <source>
        <dbReference type="Pfam" id="PF12697"/>
    </source>
</evidence>
<keyword evidence="3" id="KW-0378">Hydrolase</keyword>
<gene>
    <name evidence="3" type="ORF">GKO32_00715</name>
</gene>
<evidence type="ECO:0000313" key="3">
    <source>
        <dbReference type="EMBL" id="MTD52509.1"/>
    </source>
</evidence>
<accession>A0A6N7YW00</accession>